<reference evidence="3" key="1">
    <citation type="submission" date="2025-08" db="UniProtKB">
        <authorList>
            <consortium name="RefSeq"/>
        </authorList>
    </citation>
    <scope>IDENTIFICATION</scope>
    <source>
        <tissue evidence="3">Whole organism</tissue>
    </source>
</reference>
<name>A0A8B7N3I9_HYAAZ</name>
<dbReference type="GeneID" id="108666115"/>
<evidence type="ECO:0000313" key="3">
    <source>
        <dbReference type="RefSeq" id="XP_018008417.1"/>
    </source>
</evidence>
<gene>
    <name evidence="3" type="primary">LOC108666115</name>
</gene>
<organism evidence="2 3">
    <name type="scientific">Hyalella azteca</name>
    <name type="common">Amphipod</name>
    <dbReference type="NCBI Taxonomy" id="294128"/>
    <lineage>
        <taxon>Eukaryota</taxon>
        <taxon>Metazoa</taxon>
        <taxon>Ecdysozoa</taxon>
        <taxon>Arthropoda</taxon>
        <taxon>Crustacea</taxon>
        <taxon>Multicrustacea</taxon>
        <taxon>Malacostraca</taxon>
        <taxon>Eumalacostraca</taxon>
        <taxon>Peracarida</taxon>
        <taxon>Amphipoda</taxon>
        <taxon>Senticaudata</taxon>
        <taxon>Talitrida</taxon>
        <taxon>Talitroidea</taxon>
        <taxon>Hyalellidae</taxon>
        <taxon>Hyalella</taxon>
    </lineage>
</organism>
<proteinExistence type="predicted"/>
<sequence>MINEYVQMSKMDQAVAYAFRPEVTQANLPMLMSNDPPLEDYRVMALVLSVKNPRDKTKTIKYSGKDTAVSYHRLCLCRDLDSGEEFYFLTTNPTQTASIFPLFRQSQLHGAFIALLEPIYKQNKILEIPLLTLKEAISPATINLAKILLNDIIPDPGSNLITTFLFATIQLSLVQCKFLSGCPAPFCDGYHGAEILCPAPQAQSSGSLQMALSCLVSVPNTPLKLVSHISASLAKYFIAHNSLTKRNLDIPLLKVSIRQTVQYYAERNVRWLIGGWYKRNVERGTTKLHISTIRPETVLPEAPLFSTEVPEPANIEAGPVERRQRARRFEDENVPGPAPPHVEPPARAPPAPRRQRAADDAPAQEQGQEAAGKRPRGE</sequence>
<evidence type="ECO:0000313" key="2">
    <source>
        <dbReference type="Proteomes" id="UP000694843"/>
    </source>
</evidence>
<feature type="compositionally biased region" description="Pro residues" evidence="1">
    <location>
        <begin position="336"/>
        <end position="352"/>
    </location>
</feature>
<dbReference type="Proteomes" id="UP000694843">
    <property type="component" value="Unplaced"/>
</dbReference>
<evidence type="ECO:0000256" key="1">
    <source>
        <dbReference type="SAM" id="MobiDB-lite"/>
    </source>
</evidence>
<feature type="compositionally biased region" description="Basic and acidic residues" evidence="1">
    <location>
        <begin position="319"/>
        <end position="331"/>
    </location>
</feature>
<dbReference type="OMA" id="FEFRIAG"/>
<dbReference type="RefSeq" id="XP_018008417.1">
    <property type="nucleotide sequence ID" value="XM_018152928.2"/>
</dbReference>
<keyword evidence="2" id="KW-1185">Reference proteome</keyword>
<feature type="compositionally biased region" description="Low complexity" evidence="1">
    <location>
        <begin position="360"/>
        <end position="370"/>
    </location>
</feature>
<accession>A0A8B7N3I9</accession>
<dbReference type="OrthoDB" id="10045557at2759"/>
<dbReference type="AlphaFoldDB" id="A0A8B7N3I9"/>
<dbReference type="KEGG" id="hazt:108666115"/>
<protein>
    <submittedName>
        <fullName evidence="3">Uncharacterized protein LOC108666115</fullName>
    </submittedName>
</protein>
<feature type="region of interest" description="Disordered" evidence="1">
    <location>
        <begin position="303"/>
        <end position="378"/>
    </location>
</feature>